<dbReference type="PANTHER" id="PTHR46740">
    <property type="entry name" value="PROTEIN DYAD"/>
    <property type="match status" value="1"/>
</dbReference>
<proteinExistence type="predicted"/>
<feature type="compositionally biased region" description="Basic and acidic residues" evidence="1">
    <location>
        <begin position="274"/>
        <end position="298"/>
    </location>
</feature>
<feature type="compositionally biased region" description="Basic and acidic residues" evidence="1">
    <location>
        <begin position="218"/>
        <end position="234"/>
    </location>
</feature>
<dbReference type="InterPro" id="IPR059080">
    <property type="entry name" value="WHD_PTC1"/>
</dbReference>
<gene>
    <name evidence="3" type="ORF">A4U43_C05F20200</name>
</gene>
<dbReference type="PANTHER" id="PTHR46740:SF2">
    <property type="entry name" value="PROTEIN DYAD"/>
    <property type="match status" value="1"/>
</dbReference>
<dbReference type="InterPro" id="IPR044221">
    <property type="entry name" value="DYAD/AMEIOTIC1"/>
</dbReference>
<feature type="compositionally biased region" description="Basic and acidic residues" evidence="1">
    <location>
        <begin position="502"/>
        <end position="516"/>
    </location>
</feature>
<feature type="domain" description="PTC1-like winged helix-turn-helix" evidence="2">
    <location>
        <begin position="297"/>
        <end position="378"/>
    </location>
</feature>
<feature type="compositionally biased region" description="Basic residues" evidence="1">
    <location>
        <begin position="239"/>
        <end position="254"/>
    </location>
</feature>
<accession>A0A5P1EU37</accession>
<keyword evidence="4" id="KW-1185">Reference proteome</keyword>
<dbReference type="Proteomes" id="UP000243459">
    <property type="component" value="Chromosome 5"/>
</dbReference>
<feature type="region of interest" description="Disordered" evidence="1">
    <location>
        <begin position="27"/>
        <end position="46"/>
    </location>
</feature>
<reference evidence="4" key="1">
    <citation type="journal article" date="2017" name="Nat. Commun.">
        <title>The asparagus genome sheds light on the origin and evolution of a young Y chromosome.</title>
        <authorList>
            <person name="Harkess A."/>
            <person name="Zhou J."/>
            <person name="Xu C."/>
            <person name="Bowers J.E."/>
            <person name="Van der Hulst R."/>
            <person name="Ayyampalayam S."/>
            <person name="Mercati F."/>
            <person name="Riccardi P."/>
            <person name="McKain M.R."/>
            <person name="Kakrana A."/>
            <person name="Tang H."/>
            <person name="Ray J."/>
            <person name="Groenendijk J."/>
            <person name="Arikit S."/>
            <person name="Mathioni S.M."/>
            <person name="Nakano M."/>
            <person name="Shan H."/>
            <person name="Telgmann-Rauber A."/>
            <person name="Kanno A."/>
            <person name="Yue Z."/>
            <person name="Chen H."/>
            <person name="Li W."/>
            <person name="Chen Y."/>
            <person name="Xu X."/>
            <person name="Zhang Y."/>
            <person name="Luo S."/>
            <person name="Chen H."/>
            <person name="Gao J."/>
            <person name="Mao Z."/>
            <person name="Pires J.C."/>
            <person name="Luo M."/>
            <person name="Kudrna D."/>
            <person name="Wing R.A."/>
            <person name="Meyers B.C."/>
            <person name="Yi K."/>
            <person name="Kong H."/>
            <person name="Lavrijsen P."/>
            <person name="Sunseri F."/>
            <person name="Falavigna A."/>
            <person name="Ye Y."/>
            <person name="Leebens-Mack J.H."/>
            <person name="Chen G."/>
        </authorList>
    </citation>
    <scope>NUCLEOTIDE SEQUENCE [LARGE SCALE GENOMIC DNA]</scope>
    <source>
        <strain evidence="4">cv. DH0086</strain>
    </source>
</reference>
<dbReference type="GO" id="GO:0007131">
    <property type="term" value="P:reciprocal meiotic recombination"/>
    <property type="evidence" value="ECO:0007669"/>
    <property type="project" value="InterPro"/>
</dbReference>
<evidence type="ECO:0000259" key="2">
    <source>
        <dbReference type="Pfam" id="PF25874"/>
    </source>
</evidence>
<dbReference type="GO" id="GO:0051177">
    <property type="term" value="P:meiotic sister chromatid cohesion"/>
    <property type="evidence" value="ECO:0007669"/>
    <property type="project" value="InterPro"/>
</dbReference>
<evidence type="ECO:0000313" key="4">
    <source>
        <dbReference type="Proteomes" id="UP000243459"/>
    </source>
</evidence>
<dbReference type="OMA" id="GFQICKP"/>
<sequence length="636" mass="71668">MASFGINDGPNNAVKFYYSKRKDSKELRRSALSRQPLCSAPAQPPPCSNDDELEIGAFYEIDHQKLPPKSPIHLKAVRIVKVGETSKLDVTVAFPSTYSLRNYFSFIAVNPASDQIPELDEMFVMSTNHAGKILRRKVPASQMEEDKHLQSFWLVSPFALPKNAAPRVEEESSERKIAPKSFGELQSALRDSGNLEWGIRRRVRYIGRYQSQVQPPSPKREDSDDKNETMEEVKTVMFTRKRARDQARKKNKKKIQTEKPIERKDPRKKRKKPKYENREKTKREAKVSTRTRPSKERWSKERYESAELKLLDIMRAKGALLGNPIMRQALRDEARKHIGDTGLLDHLLKHMAGKVVNDRSERFRRRHNADGAMEYWLEPADLDEVRKKAGVLDPYWLPPPGWKPGDACGSGACSCGSECQKEISELREEISVIKRDMDELIAVKQLEEEGKDEQQSKAASCDILQENYDNLLEKNKKLEGELAGLISTLKGVKEEMQLLRQEKAKKEEEEEKKKATEAQMNSAEDANGGISSCGNNGSEGKKKGVIRRSGFRICKPQGTFLWPNMAPDNNNSSNDKFNTGSPSAILSLISNTTTTEHSRRALLPADCRVSSSASGSARRGIAIAGCPRSTNAAVSR</sequence>
<dbReference type="AlphaFoldDB" id="A0A5P1EU37"/>
<feature type="compositionally biased region" description="Low complexity" evidence="1">
    <location>
        <begin position="527"/>
        <end position="538"/>
    </location>
</feature>
<feature type="compositionally biased region" description="Basic and acidic residues" evidence="1">
    <location>
        <begin position="255"/>
        <end position="265"/>
    </location>
</feature>
<feature type="region of interest" description="Disordered" evidence="1">
    <location>
        <begin position="208"/>
        <end position="298"/>
    </location>
</feature>
<evidence type="ECO:0000313" key="3">
    <source>
        <dbReference type="EMBL" id="ONK69183.1"/>
    </source>
</evidence>
<dbReference type="EMBL" id="CM007385">
    <property type="protein sequence ID" value="ONK69183.1"/>
    <property type="molecule type" value="Genomic_DNA"/>
</dbReference>
<feature type="region of interest" description="Disordered" evidence="1">
    <location>
        <begin position="502"/>
        <end position="541"/>
    </location>
</feature>
<dbReference type="Pfam" id="PF25874">
    <property type="entry name" value="WHD_plant_repro"/>
    <property type="match status" value="1"/>
</dbReference>
<evidence type="ECO:0000256" key="1">
    <source>
        <dbReference type="SAM" id="MobiDB-lite"/>
    </source>
</evidence>
<protein>
    <recommendedName>
        <fullName evidence="2">PTC1-like winged helix-turn-helix domain-containing protein</fullName>
    </recommendedName>
</protein>
<name>A0A5P1EU37_ASPOF</name>
<dbReference type="Gramene" id="ONK69183">
    <property type="protein sequence ID" value="ONK69183"/>
    <property type="gene ID" value="A4U43_C05F20200"/>
</dbReference>
<organism evidence="3 4">
    <name type="scientific">Asparagus officinalis</name>
    <name type="common">Garden asparagus</name>
    <dbReference type="NCBI Taxonomy" id="4686"/>
    <lineage>
        <taxon>Eukaryota</taxon>
        <taxon>Viridiplantae</taxon>
        <taxon>Streptophyta</taxon>
        <taxon>Embryophyta</taxon>
        <taxon>Tracheophyta</taxon>
        <taxon>Spermatophyta</taxon>
        <taxon>Magnoliopsida</taxon>
        <taxon>Liliopsida</taxon>
        <taxon>Asparagales</taxon>
        <taxon>Asparagaceae</taxon>
        <taxon>Asparagoideae</taxon>
        <taxon>Asparagus</taxon>
    </lineage>
</organism>